<feature type="domain" description="Carboxylesterase type B" evidence="7">
    <location>
        <begin position="21"/>
        <end position="537"/>
    </location>
</feature>
<evidence type="ECO:0000256" key="4">
    <source>
        <dbReference type="ARBA" id="ARBA00023157"/>
    </source>
</evidence>
<reference evidence="8" key="1">
    <citation type="submission" date="2014-07" db="EMBL/GenBank/DDBJ databases">
        <title>Identification of esterase genes and their expression profiles in several pesticides treated Colorado potato beetle, Leptinotarsa decemlineata.</title>
        <authorList>
            <person name="Lv F."/>
            <person name="Fu K."/>
        </authorList>
    </citation>
    <scope>NUCLEOTIDE SEQUENCE</scope>
</reference>
<dbReference type="PANTHER" id="PTHR43142:SF1">
    <property type="entry name" value="CARBOXYLIC ESTER HYDROLASE"/>
    <property type="match status" value="1"/>
</dbReference>
<keyword evidence="2" id="KW-0719">Serine esterase</keyword>
<dbReference type="InterPro" id="IPR019826">
    <property type="entry name" value="Carboxylesterase_B_AS"/>
</dbReference>
<keyword evidence="6" id="KW-0732">Signal</keyword>
<accession>A0A0A7ENM2</accession>
<dbReference type="SUPFAM" id="SSF53474">
    <property type="entry name" value="alpha/beta-Hydrolases"/>
    <property type="match status" value="1"/>
</dbReference>
<dbReference type="PROSITE" id="PS00941">
    <property type="entry name" value="CARBOXYLESTERASE_B_2"/>
    <property type="match status" value="1"/>
</dbReference>
<keyword evidence="4" id="KW-1015">Disulfide bond</keyword>
<comment type="similarity">
    <text evidence="1 6">Belongs to the type-B carboxylesterase/lipase family.</text>
</comment>
<dbReference type="AlphaFoldDB" id="A0A0A7ENM2"/>
<dbReference type="InterPro" id="IPR002018">
    <property type="entry name" value="CarbesteraseB"/>
</dbReference>
<dbReference type="EC" id="3.1.1.-" evidence="6"/>
<dbReference type="PANTHER" id="PTHR43142">
    <property type="entry name" value="CARBOXYLIC ESTER HYDROLASE"/>
    <property type="match status" value="1"/>
</dbReference>
<evidence type="ECO:0000259" key="7">
    <source>
        <dbReference type="Pfam" id="PF00135"/>
    </source>
</evidence>
<dbReference type="InterPro" id="IPR019819">
    <property type="entry name" value="Carboxylesterase_B_CS"/>
</dbReference>
<dbReference type="EMBL" id="KM220563">
    <property type="protein sequence ID" value="AIY68354.1"/>
    <property type="molecule type" value="mRNA"/>
</dbReference>
<dbReference type="PROSITE" id="PS00122">
    <property type="entry name" value="CARBOXYLESTERASE_B_1"/>
    <property type="match status" value="1"/>
</dbReference>
<evidence type="ECO:0000256" key="3">
    <source>
        <dbReference type="ARBA" id="ARBA00022801"/>
    </source>
</evidence>
<dbReference type="GO" id="GO:0052689">
    <property type="term" value="F:carboxylic ester hydrolase activity"/>
    <property type="evidence" value="ECO:0007669"/>
    <property type="project" value="UniProtKB-KW"/>
</dbReference>
<organism evidence="8">
    <name type="scientific">Leptinotarsa decemlineata</name>
    <name type="common">Colorado potato beetle</name>
    <name type="synonym">Doryphora decemlineata</name>
    <dbReference type="NCBI Taxonomy" id="7539"/>
    <lineage>
        <taxon>Eukaryota</taxon>
        <taxon>Metazoa</taxon>
        <taxon>Ecdysozoa</taxon>
        <taxon>Arthropoda</taxon>
        <taxon>Hexapoda</taxon>
        <taxon>Insecta</taxon>
        <taxon>Pterygota</taxon>
        <taxon>Neoptera</taxon>
        <taxon>Endopterygota</taxon>
        <taxon>Coleoptera</taxon>
        <taxon>Polyphaga</taxon>
        <taxon>Cucujiformia</taxon>
        <taxon>Chrysomeloidea</taxon>
        <taxon>Chrysomelidae</taxon>
        <taxon>Chrysomelinae</taxon>
        <taxon>Doryphorini</taxon>
        <taxon>Leptinotarsa</taxon>
    </lineage>
</organism>
<evidence type="ECO:0000256" key="2">
    <source>
        <dbReference type="ARBA" id="ARBA00022487"/>
    </source>
</evidence>
<dbReference type="InterPro" id="IPR029058">
    <property type="entry name" value="AB_hydrolase_fold"/>
</dbReference>
<dbReference type="OrthoDB" id="6846267at2759"/>
<name>A0A0A7ENM2_LEPDE</name>
<evidence type="ECO:0000256" key="6">
    <source>
        <dbReference type="RuleBase" id="RU361235"/>
    </source>
</evidence>
<sequence length="560" mass="63403">MLLISVLLFFSSILFSRADDVLVTIPNGKIKGRKEYSLRGISFFAFQQIPFAKPPVGNLRFQDPQPVENWKGTLDASKNKQILCFQQSNMYKIANMSAVEYEDCLYLNVYTPLNPSSNANLPVLFYIYGGGFVNGASDFDFFGPHYLMESGVIVVTANYRVGAFGFLSTGDTVLPGNYGLKDQLLALEWVKNNIRYFGGDPAKVTIFGQSAGAASVSFHLMSKKSVGLFRAAIAQSGSIISPWAYQRDYKQIAYDVASSLDRNFNRSSDSMQLLTFLRRASAADLNKAANDFKQNTGNEQIIQGFRFTPVVEPDHENAFITEMMYPAIEKGHMNRVPLMMGICSEEAIARAAVANFQSSVVSYENDLSRLVNKNMHLVDANEKKTAGEAIRKIYTNGLLQNDLGKAVRYFSDMSFNRAVIRHAEMQSNYSDVYFYQFSYHGPLGGNRPYLEGAYRVGHAEDNHYLWAYSNHTFLNKYSAEDITASNRFRTLFTNFAKYLNPTPKSEPLFENIIWPKVKPHDFQYLDINETLTIMRNPKGDVYPKWVDLYEKMAVKPFDTY</sequence>
<dbReference type="Gene3D" id="3.40.50.1820">
    <property type="entry name" value="alpha/beta hydrolase"/>
    <property type="match status" value="1"/>
</dbReference>
<evidence type="ECO:0000313" key="8">
    <source>
        <dbReference type="EMBL" id="AIY68354.1"/>
    </source>
</evidence>
<feature type="chain" id="PRO_5005109578" description="Carboxylic ester hydrolase" evidence="6">
    <location>
        <begin position="19"/>
        <end position="560"/>
    </location>
</feature>
<evidence type="ECO:0000256" key="5">
    <source>
        <dbReference type="ARBA" id="ARBA00023180"/>
    </source>
</evidence>
<protein>
    <recommendedName>
        <fullName evidence="6">Carboxylic ester hydrolase</fullName>
        <ecNumber evidence="6">3.1.1.-</ecNumber>
    </recommendedName>
</protein>
<keyword evidence="5" id="KW-0325">Glycoprotein</keyword>
<proteinExistence type="evidence at transcript level"/>
<feature type="signal peptide" evidence="6">
    <location>
        <begin position="1"/>
        <end position="18"/>
    </location>
</feature>
<dbReference type="ESTHER" id="lepde-a0a0a7enm2">
    <property type="family name" value="Carb_B_Arthropoda"/>
</dbReference>
<dbReference type="Pfam" id="PF00135">
    <property type="entry name" value="COesterase"/>
    <property type="match status" value="1"/>
</dbReference>
<evidence type="ECO:0000256" key="1">
    <source>
        <dbReference type="ARBA" id="ARBA00005964"/>
    </source>
</evidence>
<keyword evidence="3 6" id="KW-0378">Hydrolase</keyword>